<comment type="similarity">
    <text evidence="1">Belongs to the ROK (NagC/XylR) family.</text>
</comment>
<reference evidence="2 3" key="1">
    <citation type="submission" date="2021-06" db="EMBL/GenBank/DDBJ databases">
        <authorList>
            <person name="Sun Q."/>
            <person name="Li D."/>
        </authorList>
    </citation>
    <scope>NUCLEOTIDE SEQUENCE [LARGE SCALE GENOMIC DNA]</scope>
    <source>
        <strain evidence="2 3">N19</strain>
    </source>
</reference>
<comment type="caution">
    <text evidence="2">The sequence shown here is derived from an EMBL/GenBank/DDBJ whole genome shotgun (WGS) entry which is preliminary data.</text>
</comment>
<dbReference type="Pfam" id="PF00480">
    <property type="entry name" value="ROK"/>
    <property type="match status" value="1"/>
</dbReference>
<evidence type="ECO:0000313" key="3">
    <source>
        <dbReference type="Proteomes" id="UP001196301"/>
    </source>
</evidence>
<protein>
    <submittedName>
        <fullName evidence="2">ROK family protein</fullName>
    </submittedName>
</protein>
<dbReference type="PANTHER" id="PTHR18964:SF149">
    <property type="entry name" value="BIFUNCTIONAL UDP-N-ACETYLGLUCOSAMINE 2-EPIMERASE_N-ACETYLMANNOSAMINE KINASE"/>
    <property type="match status" value="1"/>
</dbReference>
<dbReference type="EMBL" id="JAHLOQ010000006">
    <property type="protein sequence ID" value="MBU5335562.1"/>
    <property type="molecule type" value="Genomic_DNA"/>
</dbReference>
<gene>
    <name evidence="2" type="ORF">KQI20_03825</name>
</gene>
<name>A0ABS6DV40_9FIRM</name>
<dbReference type="Proteomes" id="UP001196301">
    <property type="component" value="Unassembled WGS sequence"/>
</dbReference>
<proteinExistence type="inferred from homology"/>
<dbReference type="RefSeq" id="WP_216568702.1">
    <property type="nucleotide sequence ID" value="NZ_JAHLOQ010000006.1"/>
</dbReference>
<keyword evidence="3" id="KW-1185">Reference proteome</keyword>
<organism evidence="2 3">
    <name type="scientific">Intestinibacter bartlettii</name>
    <dbReference type="NCBI Taxonomy" id="261299"/>
    <lineage>
        <taxon>Bacteria</taxon>
        <taxon>Bacillati</taxon>
        <taxon>Bacillota</taxon>
        <taxon>Clostridia</taxon>
        <taxon>Peptostreptococcales</taxon>
        <taxon>Peptostreptococcaceae</taxon>
        <taxon>Intestinibacter</taxon>
    </lineage>
</organism>
<dbReference type="InterPro" id="IPR000600">
    <property type="entry name" value="ROK"/>
</dbReference>
<evidence type="ECO:0000256" key="1">
    <source>
        <dbReference type="ARBA" id="ARBA00006479"/>
    </source>
</evidence>
<accession>A0ABS6DV40</accession>
<evidence type="ECO:0000313" key="2">
    <source>
        <dbReference type="EMBL" id="MBU5335562.1"/>
    </source>
</evidence>
<dbReference type="PANTHER" id="PTHR18964">
    <property type="entry name" value="ROK (REPRESSOR, ORF, KINASE) FAMILY"/>
    <property type="match status" value="1"/>
</dbReference>
<sequence>MYSIGVDVGGTGIKIGVVDELGNILYRGQCVTDVAGGFDKIISDIHDVIEDIIAQNDIEKDQIKSIGFGIPGYIDRYGKANCVNLNWKKVDFIQKLKDTFPGTDIFAENDATVAGLAESRFGSTKEHDTSVMITLGTGVGGAIIINGKPFSGAHGVGSEIGHMMIGDGWYKCNCGNTGCFETYCSATAIIKYAQKLLSEGEESLILDMCKKNISDINAKMVFDAYNQNDEVAKEVIARFKDYLANGIANIVNTIDPGIIAIGGGVSKSEEIILEGLKEMVRGHLVYKEEEFADIVIATLGNDAGIIGAAILGQ</sequence>